<gene>
    <name evidence="1" type="ORF">BaRGS_00036018</name>
</gene>
<protein>
    <submittedName>
        <fullName evidence="1">Uncharacterized protein</fullName>
    </submittedName>
</protein>
<dbReference type="Proteomes" id="UP001519460">
    <property type="component" value="Unassembled WGS sequence"/>
</dbReference>
<reference evidence="1 2" key="1">
    <citation type="journal article" date="2023" name="Sci. Data">
        <title>Genome assembly of the Korean intertidal mud-creeper Batillaria attramentaria.</title>
        <authorList>
            <person name="Patra A.K."/>
            <person name="Ho P.T."/>
            <person name="Jun S."/>
            <person name="Lee S.J."/>
            <person name="Kim Y."/>
            <person name="Won Y.J."/>
        </authorList>
    </citation>
    <scope>NUCLEOTIDE SEQUENCE [LARGE SCALE GENOMIC DNA]</scope>
    <source>
        <strain evidence="1">Wonlab-2016</strain>
    </source>
</reference>
<keyword evidence="2" id="KW-1185">Reference proteome</keyword>
<evidence type="ECO:0000313" key="2">
    <source>
        <dbReference type="Proteomes" id="UP001519460"/>
    </source>
</evidence>
<evidence type="ECO:0000313" key="1">
    <source>
        <dbReference type="EMBL" id="KAK7471343.1"/>
    </source>
</evidence>
<organism evidence="1 2">
    <name type="scientific">Batillaria attramentaria</name>
    <dbReference type="NCBI Taxonomy" id="370345"/>
    <lineage>
        <taxon>Eukaryota</taxon>
        <taxon>Metazoa</taxon>
        <taxon>Spiralia</taxon>
        <taxon>Lophotrochozoa</taxon>
        <taxon>Mollusca</taxon>
        <taxon>Gastropoda</taxon>
        <taxon>Caenogastropoda</taxon>
        <taxon>Sorbeoconcha</taxon>
        <taxon>Cerithioidea</taxon>
        <taxon>Batillariidae</taxon>
        <taxon>Batillaria</taxon>
    </lineage>
</organism>
<sequence>MNCSRQPVWREENDFQTQHRLLRMSQIICREKRGGLALDRMPKGTSRKRPSEISMIDQAWQIFVTWVEEIRNWRNIQVSLAS</sequence>
<name>A0ABD0JEC0_9CAEN</name>
<accession>A0ABD0JEC0</accession>
<proteinExistence type="predicted"/>
<dbReference type="AlphaFoldDB" id="A0ABD0JEC0"/>
<dbReference type="EMBL" id="JACVVK020000497">
    <property type="protein sequence ID" value="KAK7471343.1"/>
    <property type="molecule type" value="Genomic_DNA"/>
</dbReference>
<comment type="caution">
    <text evidence="1">The sequence shown here is derived from an EMBL/GenBank/DDBJ whole genome shotgun (WGS) entry which is preliminary data.</text>
</comment>